<feature type="domain" description="PDZ" evidence="3">
    <location>
        <begin position="150"/>
        <end position="204"/>
    </location>
</feature>
<comment type="caution">
    <text evidence="4">The sequence shown here is derived from an EMBL/GenBank/DDBJ whole genome shotgun (WGS) entry which is preliminary data.</text>
</comment>
<dbReference type="Gene3D" id="2.40.10.120">
    <property type="match status" value="1"/>
</dbReference>
<comment type="similarity">
    <text evidence="1">Belongs to the peptidase S1C family.</text>
</comment>
<dbReference type="SMART" id="SM00228">
    <property type="entry name" value="PDZ"/>
    <property type="match status" value="1"/>
</dbReference>
<dbReference type="InterPro" id="IPR001478">
    <property type="entry name" value="PDZ"/>
</dbReference>
<evidence type="ECO:0000259" key="3">
    <source>
        <dbReference type="PROSITE" id="PS50106"/>
    </source>
</evidence>
<evidence type="ECO:0000256" key="1">
    <source>
        <dbReference type="ARBA" id="ARBA00010541"/>
    </source>
</evidence>
<evidence type="ECO:0000313" key="5">
    <source>
        <dbReference type="Proteomes" id="UP000658278"/>
    </source>
</evidence>
<dbReference type="Gene3D" id="2.30.42.10">
    <property type="match status" value="1"/>
</dbReference>
<dbReference type="InterPro" id="IPR043504">
    <property type="entry name" value="Peptidase_S1_PA_chymotrypsin"/>
</dbReference>
<dbReference type="Proteomes" id="UP000658278">
    <property type="component" value="Unassembled WGS sequence"/>
</dbReference>
<feature type="region of interest" description="Disordered" evidence="2">
    <location>
        <begin position="336"/>
        <end position="364"/>
    </location>
</feature>
<dbReference type="AlphaFoldDB" id="A0A934VDB6"/>
<dbReference type="Gene3D" id="2.40.10.10">
    <property type="entry name" value="Trypsin-like serine proteases"/>
    <property type="match status" value="1"/>
</dbReference>
<dbReference type="RefSeq" id="WP_234044438.1">
    <property type="nucleotide sequence ID" value="NZ_JAENII010000002.1"/>
</dbReference>
<accession>A0A934VDB6</accession>
<evidence type="ECO:0000256" key="2">
    <source>
        <dbReference type="SAM" id="MobiDB-lite"/>
    </source>
</evidence>
<dbReference type="InterPro" id="IPR009003">
    <property type="entry name" value="Peptidase_S1_PA"/>
</dbReference>
<protein>
    <submittedName>
        <fullName evidence="4">PDZ domain-containing protein</fullName>
    </submittedName>
</protein>
<proteinExistence type="inferred from homology"/>
<organism evidence="4 5">
    <name type="scientific">Haloferula rosea</name>
    <dbReference type="NCBI Taxonomy" id="490093"/>
    <lineage>
        <taxon>Bacteria</taxon>
        <taxon>Pseudomonadati</taxon>
        <taxon>Verrucomicrobiota</taxon>
        <taxon>Verrucomicrobiia</taxon>
        <taxon>Verrucomicrobiales</taxon>
        <taxon>Verrucomicrobiaceae</taxon>
        <taxon>Haloferula</taxon>
    </lineage>
</organism>
<name>A0A934VDB6_9BACT</name>
<gene>
    <name evidence="4" type="ORF">JIN81_03725</name>
</gene>
<dbReference type="SUPFAM" id="SSF50494">
    <property type="entry name" value="Trypsin-like serine proteases"/>
    <property type="match status" value="1"/>
</dbReference>
<evidence type="ECO:0000313" key="4">
    <source>
        <dbReference type="EMBL" id="MBK1826114.1"/>
    </source>
</evidence>
<feature type="compositionally biased region" description="Low complexity" evidence="2">
    <location>
        <begin position="340"/>
        <end position="359"/>
    </location>
</feature>
<keyword evidence="5" id="KW-1185">Reference proteome</keyword>
<dbReference type="InterPro" id="IPR036034">
    <property type="entry name" value="PDZ_sf"/>
</dbReference>
<dbReference type="EMBL" id="JAENII010000002">
    <property type="protein sequence ID" value="MBK1826114.1"/>
    <property type="molecule type" value="Genomic_DNA"/>
</dbReference>
<reference evidence="4" key="1">
    <citation type="submission" date="2021-01" db="EMBL/GenBank/DDBJ databases">
        <title>Modified the classification status of verrucomicrobia.</title>
        <authorList>
            <person name="Feng X."/>
        </authorList>
    </citation>
    <scope>NUCLEOTIDE SEQUENCE</scope>
    <source>
        <strain evidence="4">KCTC 22201</strain>
    </source>
</reference>
<dbReference type="PANTHER" id="PTHR22939">
    <property type="entry name" value="SERINE PROTEASE FAMILY S1C HTRA-RELATED"/>
    <property type="match status" value="1"/>
</dbReference>
<dbReference type="Pfam" id="PF13180">
    <property type="entry name" value="PDZ_2"/>
    <property type="match status" value="1"/>
</dbReference>
<dbReference type="PROSITE" id="PS50106">
    <property type="entry name" value="PDZ"/>
    <property type="match status" value="1"/>
</dbReference>
<dbReference type="SUPFAM" id="SSF50156">
    <property type="entry name" value="PDZ domain-like"/>
    <property type="match status" value="1"/>
</dbReference>
<sequence>MALTVAVLAQDVPLQRPEERMVTRKQSESVYDAIRPVARQASGSTVWVWANRKQVAMGTVVGDGSQILTKWSEIAFSRVPVQVVGGDGRTATATVLGIYQEEDLALLQLDGARFTPIKWSEEPTPSVGRFLVASGPDDNPLSVGVVAVAERTLRESDQAFIGISLDPAFEGEGVRVREVDERGGADEAGVQPGDVLIAINGEGVASAFELRNALLEFSPGDTIKASISRDGQALEIDINLGGRPEFQGVPEGRLRTMRQMGGPLSLVSNNFPVVIQTDMQLKPQQCGGPVLDLDGRAIGLSISRTDRTRSFIIPASRVMEVLGKKPVDPALATLPQQAGPQARQRVVRPQQAPRPRAVPMNPGSVDRLRRHLEEMGELLERLDREVEELRE</sequence>
<dbReference type="PANTHER" id="PTHR22939:SF129">
    <property type="entry name" value="SERINE PROTEASE HTRA2, MITOCHONDRIAL"/>
    <property type="match status" value="1"/>
</dbReference>